<dbReference type="AlphaFoldDB" id="E8V1C5"/>
<dbReference type="EMBL" id="CP002467">
    <property type="protein sequence ID" value="ADV84540.1"/>
    <property type="molecule type" value="Genomic_DNA"/>
</dbReference>
<evidence type="ECO:0000256" key="3">
    <source>
        <dbReference type="ARBA" id="ARBA00022679"/>
    </source>
</evidence>
<dbReference type="InterPro" id="IPR001173">
    <property type="entry name" value="Glyco_trans_2-like"/>
</dbReference>
<feature type="domain" description="Glycosyltransferase 2-like" evidence="4">
    <location>
        <begin position="9"/>
        <end position="132"/>
    </location>
</feature>
<dbReference type="PANTHER" id="PTHR43179">
    <property type="entry name" value="RHAMNOSYLTRANSFERASE WBBL"/>
    <property type="match status" value="1"/>
</dbReference>
<dbReference type="CDD" id="cd04186">
    <property type="entry name" value="GT_2_like_c"/>
    <property type="match status" value="1"/>
</dbReference>
<keyword evidence="3 5" id="KW-0808">Transferase</keyword>
<dbReference type="GO" id="GO:0016757">
    <property type="term" value="F:glycosyltransferase activity"/>
    <property type="evidence" value="ECO:0007669"/>
    <property type="project" value="UniProtKB-KW"/>
</dbReference>
<dbReference type="STRING" id="401053.AciPR4_3791"/>
<comment type="similarity">
    <text evidence="1">Belongs to the glycosyltransferase 2 family.</text>
</comment>
<dbReference type="eggNOG" id="COG1216">
    <property type="taxonomic scope" value="Bacteria"/>
</dbReference>
<reference evidence="5 6" key="1">
    <citation type="journal article" date="2012" name="Stand. Genomic Sci.">
        <title>Complete genome sequence of Terriglobus saanensis type strain SP1PR4(T), an Acidobacteria from tundra soil.</title>
        <authorList>
            <person name="Rawat S.R."/>
            <person name="Mannisto M.K."/>
            <person name="Starovoytov V."/>
            <person name="Goodwin L."/>
            <person name="Nolan M."/>
            <person name="Hauser L."/>
            <person name="Land M."/>
            <person name="Davenport K.W."/>
            <person name="Woyke T."/>
            <person name="Haggblom M.M."/>
        </authorList>
    </citation>
    <scope>NUCLEOTIDE SEQUENCE</scope>
    <source>
        <strain evidence="6">ATCC BAA-1853 / DSM 23119 / SP1PR4</strain>
    </source>
</reference>
<gene>
    <name evidence="5" type="ordered locus">AciPR4_3791</name>
</gene>
<evidence type="ECO:0000256" key="2">
    <source>
        <dbReference type="ARBA" id="ARBA00022676"/>
    </source>
</evidence>
<dbReference type="HOGENOM" id="CLU_023845_4_1_0"/>
<dbReference type="RefSeq" id="WP_013570270.1">
    <property type="nucleotide sequence ID" value="NC_014963.1"/>
</dbReference>
<dbReference type="Proteomes" id="UP000006844">
    <property type="component" value="Chromosome"/>
</dbReference>
<evidence type="ECO:0000256" key="1">
    <source>
        <dbReference type="ARBA" id="ARBA00006739"/>
    </source>
</evidence>
<dbReference type="KEGG" id="tsa:AciPR4_3791"/>
<dbReference type="InterPro" id="IPR029044">
    <property type="entry name" value="Nucleotide-diphossugar_trans"/>
</dbReference>
<keyword evidence="6" id="KW-1185">Reference proteome</keyword>
<dbReference type="PANTHER" id="PTHR43179:SF12">
    <property type="entry name" value="GALACTOFURANOSYLTRANSFERASE GLFT2"/>
    <property type="match status" value="1"/>
</dbReference>
<name>E8V1C5_TERSS</name>
<protein>
    <submittedName>
        <fullName evidence="5">Glycosyl transferase family 2</fullName>
    </submittedName>
</protein>
<dbReference type="Gene3D" id="3.90.550.10">
    <property type="entry name" value="Spore Coat Polysaccharide Biosynthesis Protein SpsA, Chain A"/>
    <property type="match status" value="1"/>
</dbReference>
<evidence type="ECO:0000313" key="6">
    <source>
        <dbReference type="Proteomes" id="UP000006844"/>
    </source>
</evidence>
<evidence type="ECO:0000259" key="4">
    <source>
        <dbReference type="Pfam" id="PF00535"/>
    </source>
</evidence>
<dbReference type="SUPFAM" id="SSF53448">
    <property type="entry name" value="Nucleotide-diphospho-sugar transferases"/>
    <property type="match status" value="1"/>
</dbReference>
<accession>E8V1C5</accession>
<organism evidence="5 6">
    <name type="scientific">Terriglobus saanensis (strain ATCC BAA-1853 / DSM 23119 / SP1PR4)</name>
    <dbReference type="NCBI Taxonomy" id="401053"/>
    <lineage>
        <taxon>Bacteria</taxon>
        <taxon>Pseudomonadati</taxon>
        <taxon>Acidobacteriota</taxon>
        <taxon>Terriglobia</taxon>
        <taxon>Terriglobales</taxon>
        <taxon>Acidobacteriaceae</taxon>
        <taxon>Terriglobus</taxon>
    </lineage>
</organism>
<keyword evidence="2" id="KW-0328">Glycosyltransferase</keyword>
<dbReference type="Pfam" id="PF00535">
    <property type="entry name" value="Glycos_transf_2"/>
    <property type="match status" value="1"/>
</dbReference>
<evidence type="ECO:0000313" key="5">
    <source>
        <dbReference type="EMBL" id="ADV84540.1"/>
    </source>
</evidence>
<proteinExistence type="inferred from homology"/>
<sequence>MNNAGLVCCVVVNWNGWSDTVACLESLATQTYSPLQVIVVDNGSEDESVAKICASIRRLRLNAHVLEAGKNLGFAAGTNVGLRKAMETEPEFFWLLNNDTVCPPDTLEKLVRKCAPGVGVVGSVLYFQHDPVRVQAWGGGRVNTLSGYSTHFDQPQDFKEPDTFATFASVLIPHEAFAQIGFLWEGYFMYFDDADYCLRARSAGWSVVVAEDTAVLHREGGSLPGARTPQLDQIIVVSGLRFLERQGQFPKLGQGIFLAGKILRRLLSFRIRSLRAVTAGLRQYRKERRSQF</sequence>